<gene>
    <name evidence="2" type="ORF">GCM10010423_29490</name>
</gene>
<evidence type="ECO:0000256" key="1">
    <source>
        <dbReference type="SAM" id="MobiDB-lite"/>
    </source>
</evidence>
<protein>
    <submittedName>
        <fullName evidence="2">Uncharacterized protein</fullName>
    </submittedName>
</protein>
<organism evidence="2 3">
    <name type="scientific">Streptomyces levis</name>
    <dbReference type="NCBI Taxonomy" id="285566"/>
    <lineage>
        <taxon>Bacteria</taxon>
        <taxon>Bacillati</taxon>
        <taxon>Actinomycetota</taxon>
        <taxon>Actinomycetes</taxon>
        <taxon>Kitasatosporales</taxon>
        <taxon>Streptomycetaceae</taxon>
        <taxon>Streptomyces</taxon>
    </lineage>
</organism>
<keyword evidence="3" id="KW-1185">Reference proteome</keyword>
<reference evidence="3" key="1">
    <citation type="journal article" date="2019" name="Int. J. Syst. Evol. Microbiol.">
        <title>The Global Catalogue of Microorganisms (GCM) 10K type strain sequencing project: providing services to taxonomists for standard genome sequencing and annotation.</title>
        <authorList>
            <consortium name="The Broad Institute Genomics Platform"/>
            <consortium name="The Broad Institute Genome Sequencing Center for Infectious Disease"/>
            <person name="Wu L."/>
            <person name="Ma J."/>
        </authorList>
    </citation>
    <scope>NUCLEOTIDE SEQUENCE [LARGE SCALE GENOMIC DNA]</scope>
    <source>
        <strain evidence="3">JCM 6924</strain>
    </source>
</reference>
<comment type="caution">
    <text evidence="2">The sequence shown here is derived from an EMBL/GenBank/DDBJ whole genome shotgun (WGS) entry which is preliminary data.</text>
</comment>
<name>A0ABP6B168_9ACTN</name>
<feature type="region of interest" description="Disordered" evidence="1">
    <location>
        <begin position="1"/>
        <end position="47"/>
    </location>
</feature>
<proteinExistence type="predicted"/>
<accession>A0ABP6B168</accession>
<dbReference type="Proteomes" id="UP001501095">
    <property type="component" value="Unassembled WGS sequence"/>
</dbReference>
<evidence type="ECO:0000313" key="3">
    <source>
        <dbReference type="Proteomes" id="UP001501095"/>
    </source>
</evidence>
<evidence type="ECO:0000313" key="2">
    <source>
        <dbReference type="EMBL" id="GAA2532005.1"/>
    </source>
</evidence>
<sequence>MAVPGGGSIGRTQGTPLGGSVSLMSQLGPAGVSSFRDTGPANDVSDGMRLSDGSCCHPAWSNSSWTWARKKSRPAVRLQRGVLHCGRGPGAPPGAFGVRLPVRVAM</sequence>
<dbReference type="EMBL" id="BAAATM010000009">
    <property type="protein sequence ID" value="GAA2532005.1"/>
    <property type="molecule type" value="Genomic_DNA"/>
</dbReference>